<dbReference type="GO" id="GO:0005886">
    <property type="term" value="C:plasma membrane"/>
    <property type="evidence" value="ECO:0007669"/>
    <property type="project" value="TreeGrafter"/>
</dbReference>
<dbReference type="GO" id="GO:0038023">
    <property type="term" value="F:signaling receptor activity"/>
    <property type="evidence" value="ECO:0007669"/>
    <property type="project" value="TreeGrafter"/>
</dbReference>
<feature type="transmembrane region" description="Helical" evidence="6">
    <location>
        <begin position="433"/>
        <end position="451"/>
    </location>
</feature>
<keyword evidence="2 6" id="KW-0812">Transmembrane</keyword>
<dbReference type="GO" id="GO:0007165">
    <property type="term" value="P:signal transduction"/>
    <property type="evidence" value="ECO:0007669"/>
    <property type="project" value="TreeGrafter"/>
</dbReference>
<protein>
    <submittedName>
        <fullName evidence="9">Uncharacterized protein LOC111126470</fullName>
    </submittedName>
</protein>
<evidence type="ECO:0000256" key="5">
    <source>
        <dbReference type="ARBA" id="ARBA00023136"/>
    </source>
</evidence>
<keyword evidence="3 7" id="KW-0732">Signal</keyword>
<name>A0A8B8DH15_CRAVI</name>
<evidence type="ECO:0000256" key="3">
    <source>
        <dbReference type="ARBA" id="ARBA00022729"/>
    </source>
</evidence>
<evidence type="ECO:0000256" key="7">
    <source>
        <dbReference type="SAM" id="SignalP"/>
    </source>
</evidence>
<dbReference type="PANTHER" id="PTHR24365">
    <property type="entry name" value="TOLL-LIKE RECEPTOR"/>
    <property type="match status" value="1"/>
</dbReference>
<dbReference type="RefSeq" id="XP_022326859.1">
    <property type="nucleotide sequence ID" value="XM_022471151.1"/>
</dbReference>
<reference evidence="9" key="1">
    <citation type="submission" date="2025-08" db="UniProtKB">
        <authorList>
            <consortium name="RefSeq"/>
        </authorList>
    </citation>
    <scope>IDENTIFICATION</scope>
    <source>
        <tissue evidence="9">Whole sample</tissue>
    </source>
</reference>
<dbReference type="Gene3D" id="3.80.10.10">
    <property type="entry name" value="Ribonuclease Inhibitor"/>
    <property type="match status" value="1"/>
</dbReference>
<dbReference type="InterPro" id="IPR032675">
    <property type="entry name" value="LRR_dom_sf"/>
</dbReference>
<comment type="subcellular location">
    <subcellularLocation>
        <location evidence="1">Membrane</location>
        <topology evidence="1">Single-pass membrane protein</topology>
    </subcellularLocation>
</comment>
<dbReference type="Proteomes" id="UP000694844">
    <property type="component" value="Chromosome 3"/>
</dbReference>
<evidence type="ECO:0000256" key="1">
    <source>
        <dbReference type="ARBA" id="ARBA00004167"/>
    </source>
</evidence>
<sequence>MANFCILVCFCAFAVLCSSLETAVKSLHDESTPLANRTAKTSLSHYLPPEWDEFCKLQEESTDKVKHYFCDIQIRHSGKWNFFTLKKHITEKTVKYKFDIHCENQANISVQWPLKAKNIVHLEVKNCKLEHYLRGYSSKTPTNISDELEHLHFEDCMVIIDIMDMLNKAGNISDLDKDYACGQEETLKYYAYKNNSYEFGRSMEQFLESMFNNNASSMSAEIITQGSEMLPKSRLIKHKCIYKKLEYADLSVNRQTSKFHSELITENSVFPSLRVFNLSDNLMPNLAEAHRKWYRYYEKLEVMDFSHNYFTKLEFDPLAEALDRPVLRMNMSYNKISELKVSKLEELINMKKLFIDFSHNPLNCTCTEETKQLITFVNDKSKWSQPNYQRYAFMMDLECVYPEEIEGKRLADLKSEDLNCKPNLLEKIPVEPVVFLSLLSVILIIVIIILLKFRREIRILTYTRFNIILPCQPIETYEN</sequence>
<dbReference type="OrthoDB" id="1421090at2759"/>
<dbReference type="SUPFAM" id="SSF52047">
    <property type="entry name" value="RNI-like"/>
    <property type="match status" value="1"/>
</dbReference>
<dbReference type="AlphaFoldDB" id="A0A8B8DH15"/>
<keyword evidence="8" id="KW-1185">Reference proteome</keyword>
<evidence type="ECO:0000256" key="6">
    <source>
        <dbReference type="SAM" id="Phobius"/>
    </source>
</evidence>
<proteinExistence type="predicted"/>
<dbReference type="GeneID" id="111126470"/>
<keyword evidence="5 6" id="KW-0472">Membrane</keyword>
<organism evidence="8 9">
    <name type="scientific">Crassostrea virginica</name>
    <name type="common">Eastern oyster</name>
    <dbReference type="NCBI Taxonomy" id="6565"/>
    <lineage>
        <taxon>Eukaryota</taxon>
        <taxon>Metazoa</taxon>
        <taxon>Spiralia</taxon>
        <taxon>Lophotrochozoa</taxon>
        <taxon>Mollusca</taxon>
        <taxon>Bivalvia</taxon>
        <taxon>Autobranchia</taxon>
        <taxon>Pteriomorphia</taxon>
        <taxon>Ostreida</taxon>
        <taxon>Ostreoidea</taxon>
        <taxon>Ostreidae</taxon>
        <taxon>Crassostrea</taxon>
    </lineage>
</organism>
<accession>A0A8B8DH15</accession>
<evidence type="ECO:0000256" key="4">
    <source>
        <dbReference type="ARBA" id="ARBA00022989"/>
    </source>
</evidence>
<gene>
    <name evidence="9" type="primary">LOC111126470</name>
</gene>
<evidence type="ECO:0000256" key="2">
    <source>
        <dbReference type="ARBA" id="ARBA00022692"/>
    </source>
</evidence>
<dbReference type="KEGG" id="cvn:111126470"/>
<keyword evidence="4 6" id="KW-1133">Transmembrane helix</keyword>
<feature type="signal peptide" evidence="7">
    <location>
        <begin position="1"/>
        <end position="19"/>
    </location>
</feature>
<dbReference type="PANTHER" id="PTHR24365:SF541">
    <property type="entry name" value="PROTEIN TOLL-RELATED"/>
    <property type="match status" value="1"/>
</dbReference>
<evidence type="ECO:0000313" key="8">
    <source>
        <dbReference type="Proteomes" id="UP000694844"/>
    </source>
</evidence>
<feature type="chain" id="PRO_5034926642" evidence="7">
    <location>
        <begin position="20"/>
        <end position="479"/>
    </location>
</feature>
<evidence type="ECO:0000313" key="9">
    <source>
        <dbReference type="RefSeq" id="XP_022326859.1"/>
    </source>
</evidence>